<dbReference type="PANTHER" id="PTHR21666">
    <property type="entry name" value="PEPTIDASE-RELATED"/>
    <property type="match status" value="1"/>
</dbReference>
<accession>A0A5C4M3Q9</accession>
<feature type="coiled-coil region" evidence="2">
    <location>
        <begin position="107"/>
        <end position="134"/>
    </location>
</feature>
<keyword evidence="1 4" id="KW-0732">Signal</keyword>
<reference evidence="6 8" key="1">
    <citation type="submission" date="2019-05" db="EMBL/GenBank/DDBJ databases">
        <title>Mumia sp. nov., isolated from the intestinal contents of plateau pika (Ochotona curzoniae) in the Qinghai-Tibet plateau of China.</title>
        <authorList>
            <person name="Tian Z."/>
        </authorList>
    </citation>
    <scope>NUCLEOTIDE SEQUENCE [LARGE SCALE GENOMIC DNA]</scope>
    <source>
        <strain evidence="8">527</strain>
        <strain evidence="6">Z527</strain>
    </source>
</reference>
<comment type="caution">
    <text evidence="6">The sequence shown here is derived from an EMBL/GenBank/DDBJ whole genome shotgun (WGS) entry which is preliminary data.</text>
</comment>
<dbReference type="GO" id="GO:0004222">
    <property type="term" value="F:metalloendopeptidase activity"/>
    <property type="evidence" value="ECO:0007669"/>
    <property type="project" value="TreeGrafter"/>
</dbReference>
<name>A0A5C4M3Q9_9ACTN</name>
<feature type="domain" description="M23ase beta-sheet core" evidence="5">
    <location>
        <begin position="361"/>
        <end position="459"/>
    </location>
</feature>
<dbReference type="InterPro" id="IPR011055">
    <property type="entry name" value="Dup_hybrid_motif"/>
</dbReference>
<feature type="chain" id="PRO_5035065643" description="M23ase beta-sheet core domain-containing protein" evidence="4">
    <location>
        <begin position="30"/>
        <end position="463"/>
    </location>
</feature>
<evidence type="ECO:0000256" key="1">
    <source>
        <dbReference type="ARBA" id="ARBA00022729"/>
    </source>
</evidence>
<dbReference type="CDD" id="cd12797">
    <property type="entry name" value="M23_peptidase"/>
    <property type="match status" value="1"/>
</dbReference>
<feature type="region of interest" description="Disordered" evidence="3">
    <location>
        <begin position="281"/>
        <end position="338"/>
    </location>
</feature>
<dbReference type="Gene3D" id="2.70.70.10">
    <property type="entry name" value="Glucose Permease (Domain IIA)"/>
    <property type="match status" value="1"/>
</dbReference>
<evidence type="ECO:0000256" key="3">
    <source>
        <dbReference type="SAM" id="MobiDB-lite"/>
    </source>
</evidence>
<dbReference type="Proteomes" id="UP000306740">
    <property type="component" value="Unassembled WGS sequence"/>
</dbReference>
<dbReference type="InterPro" id="IPR016047">
    <property type="entry name" value="M23ase_b-sheet_dom"/>
</dbReference>
<dbReference type="AlphaFoldDB" id="A0A5C4M3Q9"/>
<dbReference type="EMBL" id="VDFR01000240">
    <property type="protein sequence ID" value="TNC27181.1"/>
    <property type="molecule type" value="Genomic_DNA"/>
</dbReference>
<dbReference type="SUPFAM" id="SSF51261">
    <property type="entry name" value="Duplicated hybrid motif"/>
    <property type="match status" value="1"/>
</dbReference>
<evidence type="ECO:0000259" key="5">
    <source>
        <dbReference type="Pfam" id="PF01551"/>
    </source>
</evidence>
<dbReference type="PANTHER" id="PTHR21666:SF289">
    <property type="entry name" value="L-ALA--D-GLU ENDOPEPTIDASE"/>
    <property type="match status" value="1"/>
</dbReference>
<dbReference type="InterPro" id="IPR050570">
    <property type="entry name" value="Cell_wall_metabolism_enzyme"/>
</dbReference>
<evidence type="ECO:0000313" key="8">
    <source>
        <dbReference type="Proteomes" id="UP000306740"/>
    </source>
</evidence>
<evidence type="ECO:0000313" key="7">
    <source>
        <dbReference type="EMBL" id="TNC30218.1"/>
    </source>
</evidence>
<gene>
    <name evidence="7" type="ORF">FHE65_32955</name>
    <name evidence="6" type="ORF">FHE65_34265</name>
</gene>
<dbReference type="Pfam" id="PF01551">
    <property type="entry name" value="Peptidase_M23"/>
    <property type="match status" value="1"/>
</dbReference>
<sequence length="463" mass="48950">MPSPAVSRRARTRTALALAAVVAMTGVLASPSAGDDKGDLNHRRKEVQSEISGARAELDQSSARLAAATKSLQTAQAALTAARGALATTQSRLATAQARDLAMQAALTKAEASLARAQKEAKKGRRTQKRAAREVERMTVESLQGGSPSMRAFAALVNGVDPATYGKQISLDRAVTDARVAKVDRLDATRVMLDLNRKKVQTLRDEVAVKRQEAADNLAEQKRLEQAAREQTAKVGELVEANAAAEASAATARQSDAAELAALESERTKISSRLKAIAAQERLEAQRERDRQRREAEKNRKKNKGSSSGSSGSGGGGDSGGGGGGGGGSSDSGSALSYPVDGPITSSYGMRFHPVLHVWKLHDGTDFGVGCGTPVRAAAGGRVVDRYYNGGYGNRVIIAHGQKRGRSVATTYNHLSRFSTYTGQRVSRGEIIGYVGSTGYSTGCHLHFMVMLDGDTTNPTNWL</sequence>
<feature type="signal peptide" evidence="4">
    <location>
        <begin position="1"/>
        <end position="29"/>
    </location>
</feature>
<proteinExistence type="predicted"/>
<dbReference type="RefSeq" id="WP_139107269.1">
    <property type="nucleotide sequence ID" value="NZ_VDFR01000221.1"/>
</dbReference>
<protein>
    <recommendedName>
        <fullName evidence="5">M23ase beta-sheet core domain-containing protein</fullName>
    </recommendedName>
</protein>
<feature type="compositionally biased region" description="Basic and acidic residues" evidence="3">
    <location>
        <begin position="281"/>
        <end position="298"/>
    </location>
</feature>
<keyword evidence="2" id="KW-0175">Coiled coil</keyword>
<evidence type="ECO:0000256" key="2">
    <source>
        <dbReference type="SAM" id="Coils"/>
    </source>
</evidence>
<evidence type="ECO:0000313" key="6">
    <source>
        <dbReference type="EMBL" id="TNC27181.1"/>
    </source>
</evidence>
<evidence type="ECO:0000256" key="4">
    <source>
        <dbReference type="SAM" id="SignalP"/>
    </source>
</evidence>
<dbReference type="EMBL" id="VDFR01000221">
    <property type="protein sequence ID" value="TNC30218.1"/>
    <property type="molecule type" value="Genomic_DNA"/>
</dbReference>
<organism evidence="6 8">
    <name type="scientific">Mumia zhuanghuii</name>
    <dbReference type="NCBI Taxonomy" id="2585211"/>
    <lineage>
        <taxon>Bacteria</taxon>
        <taxon>Bacillati</taxon>
        <taxon>Actinomycetota</taxon>
        <taxon>Actinomycetes</taxon>
        <taxon>Propionibacteriales</taxon>
        <taxon>Nocardioidaceae</taxon>
        <taxon>Mumia</taxon>
    </lineage>
</organism>
<dbReference type="OrthoDB" id="1099523at2"/>
<feature type="compositionally biased region" description="Gly residues" evidence="3">
    <location>
        <begin position="311"/>
        <end position="330"/>
    </location>
</feature>